<evidence type="ECO:0000256" key="5">
    <source>
        <dbReference type="ARBA" id="ARBA00035136"/>
    </source>
</evidence>
<sequence>MSVANIIMAAAERIEEFSLEIKFLPFCTNRLNICLVYSKLRLMPITKSAIKKQRVDKKRTLSNLTAKGRLKTTIKEARANPGAGSLKALYSAMDLTVKHHLVTKGHASRIKSRISKTIKK</sequence>
<dbReference type="GO" id="GO:0006412">
    <property type="term" value="P:translation"/>
    <property type="evidence" value="ECO:0007669"/>
    <property type="project" value="InterPro"/>
</dbReference>
<dbReference type="EMBL" id="PFAF01000062">
    <property type="protein sequence ID" value="PIR98787.1"/>
    <property type="molecule type" value="Genomic_DNA"/>
</dbReference>
<evidence type="ECO:0000256" key="6">
    <source>
        <dbReference type="ARBA" id="ARBA00035343"/>
    </source>
</evidence>
<evidence type="ECO:0000313" key="8">
    <source>
        <dbReference type="Proteomes" id="UP000230796"/>
    </source>
</evidence>
<dbReference type="GO" id="GO:0019843">
    <property type="term" value="F:rRNA binding"/>
    <property type="evidence" value="ECO:0007669"/>
    <property type="project" value="UniProtKB-KW"/>
</dbReference>
<dbReference type="GO" id="GO:0003735">
    <property type="term" value="F:structural constituent of ribosome"/>
    <property type="evidence" value="ECO:0007669"/>
    <property type="project" value="InterPro"/>
</dbReference>
<keyword evidence="4" id="KW-0687">Ribonucleoprotein</keyword>
<dbReference type="NCBIfam" id="TIGR00029">
    <property type="entry name" value="S20"/>
    <property type="match status" value="1"/>
</dbReference>
<dbReference type="GO" id="GO:1990904">
    <property type="term" value="C:ribonucleoprotein complex"/>
    <property type="evidence" value="ECO:0007669"/>
    <property type="project" value="UniProtKB-KW"/>
</dbReference>
<evidence type="ECO:0000256" key="4">
    <source>
        <dbReference type="ARBA" id="ARBA00023274"/>
    </source>
</evidence>
<reference evidence="8" key="1">
    <citation type="submission" date="2017-09" db="EMBL/GenBank/DDBJ databases">
        <title>Depth-based differentiation of microbial function through sediment-hosted aquifers and enrichment of novel symbionts in the deep terrestrial subsurface.</title>
        <authorList>
            <person name="Probst A.J."/>
            <person name="Ladd B."/>
            <person name="Jarett J.K."/>
            <person name="Geller-Mcgrath D.E."/>
            <person name="Sieber C.M.K."/>
            <person name="Emerson J.B."/>
            <person name="Anantharaman K."/>
            <person name="Thomas B.C."/>
            <person name="Malmstrom R."/>
            <person name="Stieglmeier M."/>
            <person name="Klingl A."/>
            <person name="Woyke T."/>
            <person name="Ryan C.M."/>
            <person name="Banfield J.F."/>
        </authorList>
    </citation>
    <scope>NUCLEOTIDE SEQUENCE [LARGE SCALE GENOMIC DNA]</scope>
</reference>
<keyword evidence="3" id="KW-0689">Ribosomal protein</keyword>
<proteinExistence type="predicted"/>
<keyword evidence="1" id="KW-0699">rRNA-binding</keyword>
<keyword evidence="2" id="KW-0694">RNA-binding</keyword>
<dbReference type="Gene3D" id="1.20.58.110">
    <property type="entry name" value="Ribosomal protein S20"/>
    <property type="match status" value="1"/>
</dbReference>
<dbReference type="AlphaFoldDB" id="A0A2H0VI58"/>
<dbReference type="InterPro" id="IPR002583">
    <property type="entry name" value="Ribosomal_bS20"/>
</dbReference>
<gene>
    <name evidence="7" type="ORF">COT87_02915</name>
</gene>
<dbReference type="Proteomes" id="UP000230796">
    <property type="component" value="Unassembled WGS sequence"/>
</dbReference>
<evidence type="ECO:0000256" key="1">
    <source>
        <dbReference type="ARBA" id="ARBA00022730"/>
    </source>
</evidence>
<protein>
    <recommendedName>
        <fullName evidence="5">Small ribosomal subunit protein bS20</fullName>
    </recommendedName>
    <alternativeName>
        <fullName evidence="6">30S ribosomal protein S20</fullName>
    </alternativeName>
</protein>
<evidence type="ECO:0000313" key="7">
    <source>
        <dbReference type="EMBL" id="PIR98787.1"/>
    </source>
</evidence>
<name>A0A2H0VI58_9BACT</name>
<dbReference type="Pfam" id="PF01649">
    <property type="entry name" value="Ribosomal_S20p"/>
    <property type="match status" value="1"/>
</dbReference>
<dbReference type="SUPFAM" id="SSF46992">
    <property type="entry name" value="Ribosomal protein S20"/>
    <property type="match status" value="1"/>
</dbReference>
<dbReference type="InterPro" id="IPR036510">
    <property type="entry name" value="Ribosomal_bS20_sf"/>
</dbReference>
<evidence type="ECO:0000256" key="3">
    <source>
        <dbReference type="ARBA" id="ARBA00022980"/>
    </source>
</evidence>
<accession>A0A2H0VI58</accession>
<evidence type="ECO:0000256" key="2">
    <source>
        <dbReference type="ARBA" id="ARBA00022884"/>
    </source>
</evidence>
<organism evidence="7 8">
    <name type="scientific">Candidatus Collierbacteria bacterium CG10_big_fil_rev_8_21_14_0_10_44_9</name>
    <dbReference type="NCBI Taxonomy" id="1974535"/>
    <lineage>
        <taxon>Bacteria</taxon>
        <taxon>Candidatus Collieribacteriota</taxon>
    </lineage>
</organism>
<dbReference type="GO" id="GO:0005840">
    <property type="term" value="C:ribosome"/>
    <property type="evidence" value="ECO:0007669"/>
    <property type="project" value="UniProtKB-KW"/>
</dbReference>
<comment type="caution">
    <text evidence="7">The sequence shown here is derived from an EMBL/GenBank/DDBJ whole genome shotgun (WGS) entry which is preliminary data.</text>
</comment>